<protein>
    <recommendedName>
        <fullName evidence="1">NrS-1 polymerase-like helicase domain-containing protein</fullName>
    </recommendedName>
</protein>
<organism evidence="2 3">
    <name type="scientific">Streblomastix strix</name>
    <dbReference type="NCBI Taxonomy" id="222440"/>
    <lineage>
        <taxon>Eukaryota</taxon>
        <taxon>Metamonada</taxon>
        <taxon>Preaxostyla</taxon>
        <taxon>Oxymonadida</taxon>
        <taxon>Streblomastigidae</taxon>
        <taxon>Streblomastix</taxon>
    </lineage>
</organism>
<dbReference type="Proteomes" id="UP000324800">
    <property type="component" value="Unassembled WGS sequence"/>
</dbReference>
<name>A0A5J4V6U2_9EUKA</name>
<dbReference type="InterPro" id="IPR045455">
    <property type="entry name" value="NrS-1_pol-like_helicase"/>
</dbReference>
<dbReference type="AlphaFoldDB" id="A0A5J4V6U2"/>
<reference evidence="2 3" key="1">
    <citation type="submission" date="2019-03" db="EMBL/GenBank/DDBJ databases">
        <title>Single cell metagenomics reveals metabolic interactions within the superorganism composed of flagellate Streblomastix strix and complex community of Bacteroidetes bacteria on its surface.</title>
        <authorList>
            <person name="Treitli S.C."/>
            <person name="Kolisko M."/>
            <person name="Husnik F."/>
            <person name="Keeling P."/>
            <person name="Hampl V."/>
        </authorList>
    </citation>
    <scope>NUCLEOTIDE SEQUENCE [LARGE SCALE GENOMIC DNA]</scope>
    <source>
        <strain evidence="2">ST1C</strain>
    </source>
</reference>
<proteinExistence type="predicted"/>
<dbReference type="Pfam" id="PF19263">
    <property type="entry name" value="DUF5906"/>
    <property type="match status" value="1"/>
</dbReference>
<comment type="caution">
    <text evidence="2">The sequence shown here is derived from an EMBL/GenBank/DDBJ whole genome shotgun (WGS) entry which is preliminary data.</text>
</comment>
<dbReference type="EMBL" id="SNRW01009160">
    <property type="protein sequence ID" value="KAA6378408.1"/>
    <property type="molecule type" value="Genomic_DNA"/>
</dbReference>
<evidence type="ECO:0000313" key="2">
    <source>
        <dbReference type="EMBL" id="KAA6378408.1"/>
    </source>
</evidence>
<gene>
    <name evidence="2" type="ORF">EZS28_026066</name>
</gene>
<sequence length="223" mass="26021">MDISEFTGQFNSVVENIILGIANELKNFGEARYSNMDALKSIITDDSIRINEKNQPRRTSENVMNLIMVTNNDFPVKIEANDRRYVVCRCKAVHRDDVEYFTSLSNDISNWNQRIIPFTEATKDIIRASRSQPDDVILQNYQAFKEGVPCTIALQFKPFDVKEKSFQLQLKNKCQRTQKSILGKRTWIYKLNEDLIKLYDRLREEDQDINDDVNDSIIEQVNV</sequence>
<accession>A0A5J4V6U2</accession>
<feature type="domain" description="NrS-1 polymerase-like helicase" evidence="1">
    <location>
        <begin position="5"/>
        <end position="84"/>
    </location>
</feature>
<evidence type="ECO:0000259" key="1">
    <source>
        <dbReference type="Pfam" id="PF19263"/>
    </source>
</evidence>
<evidence type="ECO:0000313" key="3">
    <source>
        <dbReference type="Proteomes" id="UP000324800"/>
    </source>
</evidence>